<comment type="caution">
    <text evidence="1">The sequence shown here is derived from an EMBL/GenBank/DDBJ whole genome shotgun (WGS) entry which is preliminary data.</text>
</comment>
<organism evidence="1 2">
    <name type="scientific">Trichonephila clavipes</name>
    <name type="common">Golden silk orbweaver</name>
    <name type="synonym">Nephila clavipes</name>
    <dbReference type="NCBI Taxonomy" id="2585209"/>
    <lineage>
        <taxon>Eukaryota</taxon>
        <taxon>Metazoa</taxon>
        <taxon>Ecdysozoa</taxon>
        <taxon>Arthropoda</taxon>
        <taxon>Chelicerata</taxon>
        <taxon>Arachnida</taxon>
        <taxon>Araneae</taxon>
        <taxon>Araneomorphae</taxon>
        <taxon>Entelegynae</taxon>
        <taxon>Araneoidea</taxon>
        <taxon>Nephilidae</taxon>
        <taxon>Trichonephila</taxon>
    </lineage>
</organism>
<dbReference type="EMBL" id="BMAU01021418">
    <property type="protein sequence ID" value="GFY33841.1"/>
    <property type="molecule type" value="Genomic_DNA"/>
</dbReference>
<name>A0A8X7BJ97_TRICX</name>
<evidence type="ECO:0000313" key="1">
    <source>
        <dbReference type="EMBL" id="GFY33841.1"/>
    </source>
</evidence>
<reference evidence="1" key="1">
    <citation type="submission" date="2020-08" db="EMBL/GenBank/DDBJ databases">
        <title>Multicomponent nature underlies the extraordinary mechanical properties of spider dragline silk.</title>
        <authorList>
            <person name="Kono N."/>
            <person name="Nakamura H."/>
            <person name="Mori M."/>
            <person name="Yoshida Y."/>
            <person name="Ohtoshi R."/>
            <person name="Malay A.D."/>
            <person name="Moran D.A.P."/>
            <person name="Tomita M."/>
            <person name="Numata K."/>
            <person name="Arakawa K."/>
        </authorList>
    </citation>
    <scope>NUCLEOTIDE SEQUENCE</scope>
</reference>
<gene>
    <name evidence="1" type="ORF">TNCV_4595501</name>
</gene>
<evidence type="ECO:0000313" key="2">
    <source>
        <dbReference type="Proteomes" id="UP000887159"/>
    </source>
</evidence>
<accession>A0A8X7BJ97</accession>
<sequence>MVVIKARHGNGVKSNSGDSADFFFLVGPPPQKSRIKAGHGNGVKSNSGDSAEFFLVGPPKKSRIKGGALIVILSATLVKFFGQPRFFFSECHWVFEFFGMSTWCGGIADLWPVSTLRDARQFFFPLGVRFFPPCFLFLRYGAVAVRLETHKFFGLKLLEEDRALLLGEFGNVGIGLGVNFFCCCFTTCKELDKFELWGFRRIFEKVI</sequence>
<keyword evidence="2" id="KW-1185">Reference proteome</keyword>
<dbReference type="AlphaFoldDB" id="A0A8X7BJ97"/>
<proteinExistence type="predicted"/>
<protein>
    <submittedName>
        <fullName evidence="1">Uncharacterized protein</fullName>
    </submittedName>
</protein>
<dbReference type="Proteomes" id="UP000887159">
    <property type="component" value="Unassembled WGS sequence"/>
</dbReference>